<keyword evidence="1" id="KW-0472">Membrane</keyword>
<evidence type="ECO:0000313" key="2">
    <source>
        <dbReference type="EMBL" id="RFA94512.1"/>
    </source>
</evidence>
<protein>
    <submittedName>
        <fullName evidence="2">Uncharacterized protein</fullName>
    </submittedName>
</protein>
<keyword evidence="1" id="KW-0812">Transmembrane</keyword>
<gene>
    <name evidence="2" type="ORF">CGL52_14345</name>
</gene>
<comment type="caution">
    <text evidence="2">The sequence shown here is derived from an EMBL/GenBank/DDBJ whole genome shotgun (WGS) entry which is preliminary data.</text>
</comment>
<feature type="transmembrane region" description="Helical" evidence="1">
    <location>
        <begin position="29"/>
        <end position="50"/>
    </location>
</feature>
<feature type="transmembrane region" description="Helical" evidence="1">
    <location>
        <begin position="188"/>
        <end position="211"/>
    </location>
</feature>
<proteinExistence type="predicted"/>
<name>A0A371QWA1_9CREN</name>
<dbReference type="RefSeq" id="WP_116430682.1">
    <property type="nucleotide sequence ID" value="NZ_NMUF01000085.1"/>
</dbReference>
<feature type="transmembrane region" description="Helical" evidence="1">
    <location>
        <begin position="138"/>
        <end position="156"/>
    </location>
</feature>
<evidence type="ECO:0000256" key="1">
    <source>
        <dbReference type="SAM" id="Phobius"/>
    </source>
</evidence>
<feature type="transmembrane region" description="Helical" evidence="1">
    <location>
        <begin position="101"/>
        <end position="126"/>
    </location>
</feature>
<reference evidence="2 3" key="1">
    <citation type="submission" date="2017-07" db="EMBL/GenBank/DDBJ databases">
        <title>Draft genome sequence of aerobic hyperthermophilic archaea, Pyrobaculum aerophilum YKB31 and YKB32.</title>
        <authorList>
            <person name="Mochizuki T."/>
            <person name="Berliner A.J."/>
            <person name="Yoshida-Takashima Y."/>
            <person name="Takaki Y."/>
            <person name="Nunoura T."/>
            <person name="Takai K."/>
        </authorList>
    </citation>
    <scope>NUCLEOTIDE SEQUENCE [LARGE SCALE GENOMIC DNA]</scope>
    <source>
        <strain evidence="2 3">YKB32</strain>
    </source>
</reference>
<dbReference type="Proteomes" id="UP000256877">
    <property type="component" value="Unassembled WGS sequence"/>
</dbReference>
<dbReference type="AlphaFoldDB" id="A0A371QWA1"/>
<keyword evidence="1" id="KW-1133">Transmembrane helix</keyword>
<accession>A0A371QWA1</accession>
<sequence>MDIPITLFLLIAGGLSALYLLLFRGDEEWYVPIVGAALALMAPLVVHLIFSALVPFAESPIYVYGVLDIQKHLEWAYEQIHTVSEAAFFAAKAAIYAMEGVYAAATAALAVVGGGAVGATAGRAVLRALQLAGFAEPLSSILTSAYNVAMGIAMAYHVLETVAWAAMRFTPLLLYAGMALMPFPRARAVGGVLLGMGLLLYAGAMAGGYFAKPAMALANWTRAIAEWADLAPKPPVNASSPRRFSTRRRGDVLRQVQRTLRMSRVYELWQEVVKAALPINISYLPPGVRERLGLHLRRGLRADVERKRHLDWD</sequence>
<organism evidence="2 3">
    <name type="scientific">Pyrobaculum aerophilum</name>
    <dbReference type="NCBI Taxonomy" id="13773"/>
    <lineage>
        <taxon>Archaea</taxon>
        <taxon>Thermoproteota</taxon>
        <taxon>Thermoprotei</taxon>
        <taxon>Thermoproteales</taxon>
        <taxon>Thermoproteaceae</taxon>
        <taxon>Pyrobaculum</taxon>
    </lineage>
</organism>
<evidence type="ECO:0000313" key="3">
    <source>
        <dbReference type="Proteomes" id="UP000256877"/>
    </source>
</evidence>
<feature type="transmembrane region" description="Helical" evidence="1">
    <location>
        <begin position="6"/>
        <end position="22"/>
    </location>
</feature>
<dbReference type="EMBL" id="NMUF01000085">
    <property type="protein sequence ID" value="RFA94512.1"/>
    <property type="molecule type" value="Genomic_DNA"/>
</dbReference>